<sequence length="116" mass="12809">MLDRYKLVVVRMSLYLVTTNMVMRFPVTPTKKKSTQVTVTPVSTGMGKMLTGCSNPQNVALSSQLQLKEQLDRFVQLGMLRDHGASRISCERELGEDGLPTDSPSRCAQGCPTLTM</sequence>
<keyword evidence="3" id="KW-1185">Reference proteome</keyword>
<comment type="caution">
    <text evidence="2">The sequence shown here is derived from an EMBL/GenBank/DDBJ whole genome shotgun (WGS) entry which is preliminary data.</text>
</comment>
<dbReference type="Proteomes" id="UP001558613">
    <property type="component" value="Unassembled WGS sequence"/>
</dbReference>
<proteinExistence type="predicted"/>
<protein>
    <submittedName>
        <fullName evidence="2">Uncharacterized protein</fullName>
    </submittedName>
</protein>
<name>A0ABR3NTL3_9TELE</name>
<feature type="region of interest" description="Disordered" evidence="1">
    <location>
        <begin position="94"/>
        <end position="116"/>
    </location>
</feature>
<evidence type="ECO:0000313" key="3">
    <source>
        <dbReference type="Proteomes" id="UP001558613"/>
    </source>
</evidence>
<organism evidence="2 3">
    <name type="scientific">Cirrhinus molitorella</name>
    <name type="common">mud carp</name>
    <dbReference type="NCBI Taxonomy" id="172907"/>
    <lineage>
        <taxon>Eukaryota</taxon>
        <taxon>Metazoa</taxon>
        <taxon>Chordata</taxon>
        <taxon>Craniata</taxon>
        <taxon>Vertebrata</taxon>
        <taxon>Euteleostomi</taxon>
        <taxon>Actinopterygii</taxon>
        <taxon>Neopterygii</taxon>
        <taxon>Teleostei</taxon>
        <taxon>Ostariophysi</taxon>
        <taxon>Cypriniformes</taxon>
        <taxon>Cyprinidae</taxon>
        <taxon>Labeoninae</taxon>
        <taxon>Labeonini</taxon>
        <taxon>Cirrhinus</taxon>
    </lineage>
</organism>
<gene>
    <name evidence="2" type="ORF">QQF64_014933</name>
</gene>
<reference evidence="2 3" key="1">
    <citation type="submission" date="2023-09" db="EMBL/GenBank/DDBJ databases">
        <authorList>
            <person name="Wang M."/>
        </authorList>
    </citation>
    <scope>NUCLEOTIDE SEQUENCE [LARGE SCALE GENOMIC DNA]</scope>
    <source>
        <strain evidence="2">GT-2023</strain>
        <tissue evidence="2">Liver</tissue>
    </source>
</reference>
<feature type="compositionally biased region" description="Polar residues" evidence="1">
    <location>
        <begin position="102"/>
        <end position="116"/>
    </location>
</feature>
<evidence type="ECO:0000313" key="2">
    <source>
        <dbReference type="EMBL" id="KAL1280333.1"/>
    </source>
</evidence>
<dbReference type="EMBL" id="JAYMGO010000002">
    <property type="protein sequence ID" value="KAL1280333.1"/>
    <property type="molecule type" value="Genomic_DNA"/>
</dbReference>
<evidence type="ECO:0000256" key="1">
    <source>
        <dbReference type="SAM" id="MobiDB-lite"/>
    </source>
</evidence>
<accession>A0ABR3NTL3</accession>